<dbReference type="Proteomes" id="UP001237642">
    <property type="component" value="Unassembled WGS sequence"/>
</dbReference>
<evidence type="ECO:0000313" key="1">
    <source>
        <dbReference type="EMBL" id="KAK1370737.1"/>
    </source>
</evidence>
<dbReference type="InterPro" id="IPR015683">
    <property type="entry name" value="Ionotropic_Glu_rcpt"/>
</dbReference>
<organism evidence="1 2">
    <name type="scientific">Heracleum sosnowskyi</name>
    <dbReference type="NCBI Taxonomy" id="360622"/>
    <lineage>
        <taxon>Eukaryota</taxon>
        <taxon>Viridiplantae</taxon>
        <taxon>Streptophyta</taxon>
        <taxon>Embryophyta</taxon>
        <taxon>Tracheophyta</taxon>
        <taxon>Spermatophyta</taxon>
        <taxon>Magnoliopsida</taxon>
        <taxon>eudicotyledons</taxon>
        <taxon>Gunneridae</taxon>
        <taxon>Pentapetalae</taxon>
        <taxon>asterids</taxon>
        <taxon>campanulids</taxon>
        <taxon>Apiales</taxon>
        <taxon>Apiaceae</taxon>
        <taxon>Apioideae</taxon>
        <taxon>apioid superclade</taxon>
        <taxon>Tordylieae</taxon>
        <taxon>Tordyliinae</taxon>
        <taxon>Heracleum</taxon>
    </lineage>
</organism>
<evidence type="ECO:0000313" key="2">
    <source>
        <dbReference type="Proteomes" id="UP001237642"/>
    </source>
</evidence>
<dbReference type="Gene3D" id="3.40.190.10">
    <property type="entry name" value="Periplasmic binding protein-like II"/>
    <property type="match status" value="1"/>
</dbReference>
<accession>A0AAD8HQY3</accession>
<name>A0AAD8HQY3_9APIA</name>
<dbReference type="PANTHER" id="PTHR18966">
    <property type="entry name" value="IONOTROPIC GLUTAMATE RECEPTOR"/>
    <property type="match status" value="1"/>
</dbReference>
<gene>
    <name evidence="1" type="ORF">POM88_036829</name>
</gene>
<dbReference type="AlphaFoldDB" id="A0AAD8HQY3"/>
<dbReference type="EMBL" id="JAUIZM010000008">
    <property type="protein sequence ID" value="KAK1370737.1"/>
    <property type="molecule type" value="Genomic_DNA"/>
</dbReference>
<reference evidence="1" key="1">
    <citation type="submission" date="2023-02" db="EMBL/GenBank/DDBJ databases">
        <title>Genome of toxic invasive species Heracleum sosnowskyi carries increased number of genes despite the absence of recent whole-genome duplications.</title>
        <authorList>
            <person name="Schelkunov M."/>
            <person name="Shtratnikova V."/>
            <person name="Makarenko M."/>
            <person name="Klepikova A."/>
            <person name="Omelchenko D."/>
            <person name="Novikova G."/>
            <person name="Obukhova E."/>
            <person name="Bogdanov V."/>
            <person name="Penin A."/>
            <person name="Logacheva M."/>
        </authorList>
    </citation>
    <scope>NUCLEOTIDE SEQUENCE</scope>
    <source>
        <strain evidence="1">Hsosn_3</strain>
        <tissue evidence="1">Leaf</tissue>
    </source>
</reference>
<proteinExistence type="predicted"/>
<comment type="caution">
    <text evidence="1">The sequence shown here is derived from an EMBL/GenBank/DDBJ whole genome shotgun (WGS) entry which is preliminary data.</text>
</comment>
<dbReference type="SUPFAM" id="SSF53850">
    <property type="entry name" value="Periplasmic binding protein-like II"/>
    <property type="match status" value="1"/>
</dbReference>
<keyword evidence="2" id="KW-1185">Reference proteome</keyword>
<protein>
    <submittedName>
        <fullName evidence="1">Uncharacterized protein</fullName>
    </submittedName>
</protein>
<reference evidence="1" key="2">
    <citation type="submission" date="2023-05" db="EMBL/GenBank/DDBJ databases">
        <authorList>
            <person name="Schelkunov M.I."/>
        </authorList>
    </citation>
    <scope>NUCLEOTIDE SEQUENCE</scope>
    <source>
        <strain evidence="1">Hsosn_3</strain>
        <tissue evidence="1">Leaf</tissue>
    </source>
</reference>
<sequence>MKIADLRFNYHSFDGEYDDLVKQIALKSYTSILSSMLTAQRLAPATKDVATLKKMNATVGYCRESFLKSCMINALGFNSANIKQYSSIHDYAKALKTGEIAGIFLEVPCAKVFLAQYCKSFMRTEKIFKDGGYGFINKAQKISENGKLLELEEKYISSMECAEPVVFSNEDASICVEWMHINCCSCHMEYVIRHIICSLNSTLEHNNLLKRLSSFTKRLTKYRRPSSPIVISIENPGNPHDTTYSEAMQPVTIKQLIQKALKIIWKLLTQIDNKVLSNHMECNTMVNEILEFQSSICIA</sequence>